<accession>A0A2S9XMC2</accession>
<dbReference type="AlphaFoldDB" id="A0A2S9XMC2"/>
<name>A0A2S9XMC2_9BACT</name>
<gene>
    <name evidence="1" type="ORF">ENSA5_41400</name>
</gene>
<proteinExistence type="predicted"/>
<keyword evidence="2" id="KW-1185">Reference proteome</keyword>
<evidence type="ECO:0000313" key="1">
    <source>
        <dbReference type="EMBL" id="PRP94028.1"/>
    </source>
</evidence>
<comment type="caution">
    <text evidence="1">The sequence shown here is derived from an EMBL/GenBank/DDBJ whole genome shotgun (WGS) entry which is preliminary data.</text>
</comment>
<sequence>MTPKTSPKFAAALIRAATLGPFIRTLCAMRRGELRTRPSARKLAA</sequence>
<protein>
    <submittedName>
        <fullName evidence="1">Uncharacterized protein</fullName>
    </submittedName>
</protein>
<organism evidence="1 2">
    <name type="scientific">Enhygromyxa salina</name>
    <dbReference type="NCBI Taxonomy" id="215803"/>
    <lineage>
        <taxon>Bacteria</taxon>
        <taxon>Pseudomonadati</taxon>
        <taxon>Myxococcota</taxon>
        <taxon>Polyangia</taxon>
        <taxon>Nannocystales</taxon>
        <taxon>Nannocystaceae</taxon>
        <taxon>Enhygromyxa</taxon>
    </lineage>
</organism>
<reference evidence="1 2" key="1">
    <citation type="submission" date="2018-03" db="EMBL/GenBank/DDBJ databases">
        <title>Draft Genome Sequences of the Obligatory Marine Myxobacteria Enhygromyxa salina SWB005.</title>
        <authorList>
            <person name="Poehlein A."/>
            <person name="Moghaddam J.A."/>
            <person name="Harms H."/>
            <person name="Alanjari M."/>
            <person name="Koenig G.M."/>
            <person name="Daniel R."/>
            <person name="Schaeberle T.F."/>
        </authorList>
    </citation>
    <scope>NUCLEOTIDE SEQUENCE [LARGE SCALE GENOMIC DNA]</scope>
    <source>
        <strain evidence="1 2">SWB005</strain>
    </source>
</reference>
<dbReference type="RefSeq" id="WP_181197995.1">
    <property type="nucleotide sequence ID" value="NZ_PVNK01000180.1"/>
</dbReference>
<dbReference type="Proteomes" id="UP000237968">
    <property type="component" value="Unassembled WGS sequence"/>
</dbReference>
<dbReference type="EMBL" id="PVNK01000180">
    <property type="protein sequence ID" value="PRP94028.1"/>
    <property type="molecule type" value="Genomic_DNA"/>
</dbReference>
<evidence type="ECO:0000313" key="2">
    <source>
        <dbReference type="Proteomes" id="UP000237968"/>
    </source>
</evidence>